<proteinExistence type="predicted"/>
<feature type="compositionally biased region" description="Basic and acidic residues" evidence="1">
    <location>
        <begin position="76"/>
        <end position="89"/>
    </location>
</feature>
<evidence type="ECO:0000313" key="3">
    <source>
        <dbReference type="Proteomes" id="UP001461498"/>
    </source>
</evidence>
<feature type="region of interest" description="Disordered" evidence="1">
    <location>
        <begin position="26"/>
        <end position="89"/>
    </location>
</feature>
<accession>A0AAW1DQC6</accession>
<evidence type="ECO:0000256" key="1">
    <source>
        <dbReference type="SAM" id="MobiDB-lite"/>
    </source>
</evidence>
<dbReference type="AlphaFoldDB" id="A0AAW1DQC6"/>
<organism evidence="2 3">
    <name type="scientific">Rhynocoris fuscipes</name>
    <dbReference type="NCBI Taxonomy" id="488301"/>
    <lineage>
        <taxon>Eukaryota</taxon>
        <taxon>Metazoa</taxon>
        <taxon>Ecdysozoa</taxon>
        <taxon>Arthropoda</taxon>
        <taxon>Hexapoda</taxon>
        <taxon>Insecta</taxon>
        <taxon>Pterygota</taxon>
        <taxon>Neoptera</taxon>
        <taxon>Paraneoptera</taxon>
        <taxon>Hemiptera</taxon>
        <taxon>Heteroptera</taxon>
        <taxon>Panheteroptera</taxon>
        <taxon>Cimicomorpha</taxon>
        <taxon>Reduviidae</taxon>
        <taxon>Harpactorinae</taxon>
        <taxon>Harpactorini</taxon>
        <taxon>Rhynocoris</taxon>
    </lineage>
</organism>
<comment type="caution">
    <text evidence="2">The sequence shown here is derived from an EMBL/GenBank/DDBJ whole genome shotgun (WGS) entry which is preliminary data.</text>
</comment>
<dbReference type="EMBL" id="JAPXFL010000002">
    <property type="protein sequence ID" value="KAK9510699.1"/>
    <property type="molecule type" value="Genomic_DNA"/>
</dbReference>
<protein>
    <submittedName>
        <fullName evidence="2">Uncharacterized protein</fullName>
    </submittedName>
</protein>
<gene>
    <name evidence="2" type="ORF">O3M35_005434</name>
</gene>
<feature type="compositionally biased region" description="Basic and acidic residues" evidence="1">
    <location>
        <begin position="54"/>
        <end position="66"/>
    </location>
</feature>
<reference evidence="2 3" key="1">
    <citation type="submission" date="2022-12" db="EMBL/GenBank/DDBJ databases">
        <title>Chromosome-level genome assembly of true bugs.</title>
        <authorList>
            <person name="Ma L."/>
            <person name="Li H."/>
        </authorList>
    </citation>
    <scope>NUCLEOTIDE SEQUENCE [LARGE SCALE GENOMIC DNA]</scope>
    <source>
        <strain evidence="2">Lab_2022b</strain>
    </source>
</reference>
<evidence type="ECO:0000313" key="2">
    <source>
        <dbReference type="EMBL" id="KAK9510699.1"/>
    </source>
</evidence>
<keyword evidence="3" id="KW-1185">Reference proteome</keyword>
<name>A0AAW1DQC6_9HEMI</name>
<dbReference type="Proteomes" id="UP001461498">
    <property type="component" value="Unassembled WGS sequence"/>
</dbReference>
<sequence>MQIEGECKVCGTIKWKDNINMEERKRDEMGWDMGKTGNKGCGESGQAIKMKMSRTADESEGRKMDEDNNELVPGLYEKEGQQTEEKMGG</sequence>